<dbReference type="PANTHER" id="PTHR43512">
    <property type="entry name" value="TRANSLATION FACTOR GUF1-RELATED"/>
    <property type="match status" value="1"/>
</dbReference>
<dbReference type="SUPFAM" id="SSF54980">
    <property type="entry name" value="EF-G C-terminal domain-like"/>
    <property type="match status" value="1"/>
</dbReference>
<protein>
    <submittedName>
        <fullName evidence="2">GTP-binding protein lepA</fullName>
    </submittedName>
</protein>
<evidence type="ECO:0000313" key="2">
    <source>
        <dbReference type="EMBL" id="EFK95326.1"/>
    </source>
</evidence>
<evidence type="ECO:0000256" key="1">
    <source>
        <dbReference type="SAM" id="MobiDB-lite"/>
    </source>
</evidence>
<dbReference type="GO" id="GO:0043022">
    <property type="term" value="F:ribosome binding"/>
    <property type="evidence" value="ECO:0007669"/>
    <property type="project" value="TreeGrafter"/>
</dbReference>
<reference evidence="2" key="2">
    <citation type="journal article" date="2011" name="Microb. Ecol.">
        <title>Taxonomic and Functional Metagenomic Profiling of the Microbial Community in the Anoxic Sediment of a Sub-saline Shallow Lake (Laguna de Carrizo, Central Spain).</title>
        <authorList>
            <person name="Ferrer M."/>
            <person name="Guazzaroni M.E."/>
            <person name="Richter M."/>
            <person name="Garcia-Salamanca A."/>
            <person name="Yarza P."/>
            <person name="Suarez-Suarez A."/>
            <person name="Solano J."/>
            <person name="Alcaide M."/>
            <person name="van Dillewijn P."/>
            <person name="Molina-Henares M.A."/>
            <person name="Lopez-Cortes N."/>
            <person name="Al-Ramahi Y."/>
            <person name="Guerrero C."/>
            <person name="Acosta A."/>
            <person name="de Eugenio L.I."/>
            <person name="Martinez V."/>
            <person name="Marques S."/>
            <person name="Rojo F."/>
            <person name="Santero E."/>
            <person name="Genilloud O."/>
            <person name="Perez-Perez J."/>
            <person name="Rossello-Mora R."/>
            <person name="Ramos J.L."/>
        </authorList>
    </citation>
    <scope>NUCLEOTIDE SEQUENCE</scope>
</reference>
<dbReference type="Gene3D" id="3.30.70.870">
    <property type="entry name" value="Elongation Factor G (Translational Gtpase), domain 3"/>
    <property type="match status" value="1"/>
</dbReference>
<feature type="region of interest" description="Disordered" evidence="1">
    <location>
        <begin position="1"/>
        <end position="20"/>
    </location>
</feature>
<dbReference type="GO" id="GO:0045727">
    <property type="term" value="P:positive regulation of translation"/>
    <property type="evidence" value="ECO:0007669"/>
    <property type="project" value="TreeGrafter"/>
</dbReference>
<dbReference type="EMBL" id="ADZX01000808">
    <property type="protein sequence ID" value="EFK95326.1"/>
    <property type="molecule type" value="Genomic_DNA"/>
</dbReference>
<reference evidence="2" key="1">
    <citation type="submission" date="2010-07" db="EMBL/GenBank/DDBJ databases">
        <authorList>
            <consortium name="CONSOLIDER consortium CSD2007-00005"/>
            <person name="Guazzaroni M.-E."/>
            <person name="Richter M."/>
            <person name="Garcia-Salamanca A."/>
            <person name="Yarza P."/>
            <person name="Ferrer M."/>
        </authorList>
    </citation>
    <scope>NUCLEOTIDE SEQUENCE</scope>
</reference>
<proteinExistence type="predicted"/>
<accession>D9PM96</accession>
<sequence>MKLSDSSFTFEEETSGSLGRGFRCGFLGMLHLEIITERLRREHYMDLIITQPTIIYHVKLKSGEEKVIYNPSLFPDYGDILSIEEP</sequence>
<gene>
    <name evidence="2" type="primary">lepA</name>
    <name evidence="2" type="ORF">LDC_2674</name>
</gene>
<dbReference type="InterPro" id="IPR006297">
    <property type="entry name" value="EF-4"/>
</dbReference>
<name>D9PM96_9ZZZZ</name>
<dbReference type="PANTHER" id="PTHR43512:SF4">
    <property type="entry name" value="TRANSLATION FACTOR GUF1 HOMOLOG, CHLOROPLASTIC"/>
    <property type="match status" value="1"/>
</dbReference>
<dbReference type="GO" id="GO:0005525">
    <property type="term" value="F:GTP binding"/>
    <property type="evidence" value="ECO:0007669"/>
    <property type="project" value="InterPro"/>
</dbReference>
<dbReference type="AlphaFoldDB" id="D9PM96"/>
<dbReference type="InterPro" id="IPR035647">
    <property type="entry name" value="EFG_III/V"/>
</dbReference>
<comment type="caution">
    <text evidence="2">The sequence shown here is derived from an EMBL/GenBank/DDBJ whole genome shotgun (WGS) entry which is preliminary data.</text>
</comment>
<organism evidence="2">
    <name type="scientific">sediment metagenome</name>
    <dbReference type="NCBI Taxonomy" id="749907"/>
    <lineage>
        <taxon>unclassified sequences</taxon>
        <taxon>metagenomes</taxon>
        <taxon>ecological metagenomes</taxon>
    </lineage>
</organism>